<proteinExistence type="predicted"/>
<reference evidence="1 2" key="1">
    <citation type="submission" date="2017-09" db="EMBL/GenBank/DDBJ databases">
        <authorList>
            <consortium name="International Durum Wheat Genome Sequencing Consortium (IDWGSC)"/>
            <person name="Milanesi L."/>
        </authorList>
    </citation>
    <scope>NUCLEOTIDE SEQUENCE [LARGE SCALE GENOMIC DNA]</scope>
    <source>
        <strain evidence="2">cv. Svevo</strain>
    </source>
</reference>
<name>A0A9R1RW98_TRITD</name>
<sequence>MPGLHGTGKDLAIQVDGADGTTIVATSSPYFVAADAAQVRDQGEEDAAEGEKRGVTMEVGVLALPLGKSFTMTWNMRIEA</sequence>
<evidence type="ECO:0000313" key="1">
    <source>
        <dbReference type="EMBL" id="VAH71502.1"/>
    </source>
</evidence>
<dbReference type="AlphaFoldDB" id="A0A9R1RW98"/>
<protein>
    <submittedName>
        <fullName evidence="1">Uncharacterized protein</fullName>
    </submittedName>
</protein>
<gene>
    <name evidence="1" type="ORF">TRITD_3Bv1G010560</name>
</gene>
<dbReference type="Gramene" id="TRITD3Bv1G010560.1">
    <property type="protein sequence ID" value="TRITD3Bv1G010560.1"/>
    <property type="gene ID" value="TRITD3Bv1G010560"/>
</dbReference>
<evidence type="ECO:0000313" key="2">
    <source>
        <dbReference type="Proteomes" id="UP000324705"/>
    </source>
</evidence>
<keyword evidence="2" id="KW-1185">Reference proteome</keyword>
<organism evidence="1 2">
    <name type="scientific">Triticum turgidum subsp. durum</name>
    <name type="common">Durum wheat</name>
    <name type="synonym">Triticum durum</name>
    <dbReference type="NCBI Taxonomy" id="4567"/>
    <lineage>
        <taxon>Eukaryota</taxon>
        <taxon>Viridiplantae</taxon>
        <taxon>Streptophyta</taxon>
        <taxon>Embryophyta</taxon>
        <taxon>Tracheophyta</taxon>
        <taxon>Spermatophyta</taxon>
        <taxon>Magnoliopsida</taxon>
        <taxon>Liliopsida</taxon>
        <taxon>Poales</taxon>
        <taxon>Poaceae</taxon>
        <taxon>BOP clade</taxon>
        <taxon>Pooideae</taxon>
        <taxon>Triticodae</taxon>
        <taxon>Triticeae</taxon>
        <taxon>Triticinae</taxon>
        <taxon>Triticum</taxon>
    </lineage>
</organism>
<accession>A0A9R1RW98</accession>
<dbReference type="Proteomes" id="UP000324705">
    <property type="component" value="Chromosome 3B"/>
</dbReference>
<dbReference type="EMBL" id="LT934116">
    <property type="protein sequence ID" value="VAH71502.1"/>
    <property type="molecule type" value="Genomic_DNA"/>
</dbReference>